<dbReference type="GO" id="GO:0022857">
    <property type="term" value="F:transmembrane transporter activity"/>
    <property type="evidence" value="ECO:0007669"/>
    <property type="project" value="InterPro"/>
</dbReference>
<reference evidence="10 12" key="2">
    <citation type="submission" date="2019-11" db="EMBL/GenBank/DDBJ databases">
        <title>Draft genome sequences of five Paenibacillus species of dairy origin.</title>
        <authorList>
            <person name="Olajide A.M."/>
            <person name="Chen S."/>
            <person name="Lapointe G."/>
        </authorList>
    </citation>
    <scope>NUCLEOTIDE SEQUENCE [LARGE SCALE GENOMIC DNA]</scope>
    <source>
        <strain evidence="10 12">3CT49</strain>
    </source>
</reference>
<keyword evidence="2" id="KW-0813">Transport</keyword>
<feature type="transmembrane region" description="Helical" evidence="8">
    <location>
        <begin position="84"/>
        <end position="103"/>
    </location>
</feature>
<organism evidence="9 11">
    <name type="scientific">Paenibacillus macerans</name>
    <name type="common">Bacillus macerans</name>
    <dbReference type="NCBI Taxonomy" id="44252"/>
    <lineage>
        <taxon>Bacteria</taxon>
        <taxon>Bacillati</taxon>
        <taxon>Bacillota</taxon>
        <taxon>Bacilli</taxon>
        <taxon>Bacillales</taxon>
        <taxon>Paenibacillaceae</taxon>
        <taxon>Paenibacillus</taxon>
    </lineage>
</organism>
<keyword evidence="6 8" id="KW-0472">Membrane</keyword>
<dbReference type="EMBL" id="WNZZ01000009">
    <property type="protein sequence ID" value="MUG23637.1"/>
    <property type="molecule type" value="Genomic_DNA"/>
</dbReference>
<reference evidence="9 11" key="1">
    <citation type="submission" date="2014-04" db="EMBL/GenBank/DDBJ databases">
        <authorList>
            <person name="Bishop-Lilly K.A."/>
            <person name="Broomall S.M."/>
            <person name="Chain P.S."/>
            <person name="Chertkov O."/>
            <person name="Coyne S.R."/>
            <person name="Daligault H.E."/>
            <person name="Davenport K.W."/>
            <person name="Erkkila T."/>
            <person name="Frey K.G."/>
            <person name="Gibbons H.S."/>
            <person name="Gu W."/>
            <person name="Jaissle J."/>
            <person name="Johnson S.L."/>
            <person name="Koroleva G.I."/>
            <person name="Ladner J.T."/>
            <person name="Lo C.-C."/>
            <person name="Minogue T.D."/>
            <person name="Munk C."/>
            <person name="Palacios G.F."/>
            <person name="Redden C.L."/>
            <person name="Rosenzweig C.N."/>
            <person name="Scholz M.B."/>
            <person name="Teshima H."/>
            <person name="Xu Y."/>
        </authorList>
    </citation>
    <scope>NUCLEOTIDE SEQUENCE [LARGE SCALE GENOMIC DNA]</scope>
    <source>
        <strain evidence="9 11">8244</strain>
    </source>
</reference>
<accession>A0A090ZPD8</accession>
<dbReference type="PANTHER" id="PTHR30561">
    <property type="entry name" value="SMR FAMILY PROTON-DEPENDENT DRUG EFFLUX TRANSPORTER SUGE"/>
    <property type="match status" value="1"/>
</dbReference>
<evidence type="ECO:0000313" key="12">
    <source>
        <dbReference type="Proteomes" id="UP000442469"/>
    </source>
</evidence>
<comment type="subcellular location">
    <subcellularLocation>
        <location evidence="1 7">Cell membrane</location>
        <topology evidence="1 7">Multi-pass membrane protein</topology>
    </subcellularLocation>
</comment>
<evidence type="ECO:0000313" key="10">
    <source>
        <dbReference type="EMBL" id="MUG23637.1"/>
    </source>
</evidence>
<dbReference type="GeneID" id="77008198"/>
<feature type="transmembrane region" description="Helical" evidence="8">
    <location>
        <begin position="29"/>
        <end position="50"/>
    </location>
</feature>
<dbReference type="InterPro" id="IPR045324">
    <property type="entry name" value="Small_multidrug_res"/>
</dbReference>
<dbReference type="GO" id="GO:0005886">
    <property type="term" value="C:plasma membrane"/>
    <property type="evidence" value="ECO:0007669"/>
    <property type="project" value="UniProtKB-SubCell"/>
</dbReference>
<dbReference type="RefSeq" id="WP_036624121.1">
    <property type="nucleotide sequence ID" value="NZ_BGML01000001.1"/>
</dbReference>
<keyword evidence="11" id="KW-1185">Reference proteome</keyword>
<evidence type="ECO:0000256" key="3">
    <source>
        <dbReference type="ARBA" id="ARBA00022475"/>
    </source>
</evidence>
<dbReference type="Gene3D" id="1.10.3730.20">
    <property type="match status" value="1"/>
</dbReference>
<evidence type="ECO:0000256" key="7">
    <source>
        <dbReference type="RuleBase" id="RU003942"/>
    </source>
</evidence>
<dbReference type="Pfam" id="PF00893">
    <property type="entry name" value="Multi_Drug_Res"/>
    <property type="match status" value="1"/>
</dbReference>
<keyword evidence="5 8" id="KW-1133">Transmembrane helix</keyword>
<dbReference type="AlphaFoldDB" id="A0A090ZPD8"/>
<evidence type="ECO:0000313" key="11">
    <source>
        <dbReference type="Proteomes" id="UP000029278"/>
    </source>
</evidence>
<dbReference type="HOGENOM" id="CLU_133067_1_3_9"/>
<proteinExistence type="inferred from homology"/>
<evidence type="ECO:0000313" key="9">
    <source>
        <dbReference type="EMBL" id="KFN12090.1"/>
    </source>
</evidence>
<keyword evidence="3" id="KW-1003">Cell membrane</keyword>
<evidence type="ECO:0000256" key="2">
    <source>
        <dbReference type="ARBA" id="ARBA00022448"/>
    </source>
</evidence>
<dbReference type="SUPFAM" id="SSF103481">
    <property type="entry name" value="Multidrug resistance efflux transporter EmrE"/>
    <property type="match status" value="1"/>
</dbReference>
<dbReference type="Proteomes" id="UP000029278">
    <property type="component" value="Unassembled WGS sequence"/>
</dbReference>
<name>A0A090ZPD8_PAEMA</name>
<dbReference type="EMBL" id="JMQA01000001">
    <property type="protein sequence ID" value="KFN12090.1"/>
    <property type="molecule type" value="Genomic_DNA"/>
</dbReference>
<evidence type="ECO:0000256" key="6">
    <source>
        <dbReference type="ARBA" id="ARBA00023136"/>
    </source>
</evidence>
<sequence length="104" mass="11198">MGWLFVLIAALFELTGVIGLKKFSQKKSMLNLLMFFGGFGGSFAFLYASFNYLQVSIAYAVWIGIGTSAAVLVNMIFFGESKSIGRMISLLIIVVGVVGLKAVS</sequence>
<keyword evidence="4 7" id="KW-0812">Transmembrane</keyword>
<protein>
    <submittedName>
        <fullName evidence="10">QacE family quaternary ammonium compound efflux SMR transporter</fullName>
    </submittedName>
    <submittedName>
        <fullName evidence="9">Small Multidrug Resistance family protein</fullName>
    </submittedName>
</protein>
<evidence type="ECO:0000256" key="8">
    <source>
        <dbReference type="SAM" id="Phobius"/>
    </source>
</evidence>
<evidence type="ECO:0000256" key="4">
    <source>
        <dbReference type="ARBA" id="ARBA00022692"/>
    </source>
</evidence>
<dbReference type="InterPro" id="IPR000390">
    <property type="entry name" value="Small_drug/metabolite_transptr"/>
</dbReference>
<dbReference type="Proteomes" id="UP000442469">
    <property type="component" value="Unassembled WGS sequence"/>
</dbReference>
<evidence type="ECO:0000256" key="5">
    <source>
        <dbReference type="ARBA" id="ARBA00022989"/>
    </source>
</evidence>
<comment type="caution">
    <text evidence="9">The sequence shown here is derived from an EMBL/GenBank/DDBJ whole genome shotgun (WGS) entry which is preliminary data.</text>
</comment>
<feature type="transmembrane region" description="Helical" evidence="8">
    <location>
        <begin position="57"/>
        <end position="78"/>
    </location>
</feature>
<dbReference type="OrthoDB" id="21828at2"/>
<dbReference type="PATRIC" id="fig|44252.3.peg.152"/>
<dbReference type="PANTHER" id="PTHR30561:SF0">
    <property type="entry name" value="GUANIDINIUM EXPORTER"/>
    <property type="match status" value="1"/>
</dbReference>
<dbReference type="InterPro" id="IPR037185">
    <property type="entry name" value="EmrE-like"/>
</dbReference>
<comment type="similarity">
    <text evidence="7">Belongs to the drug/metabolite transporter (DMT) superfamily. Small multidrug resistance (SMR) (TC 2.A.7.1) family.</text>
</comment>
<gene>
    <name evidence="9" type="ORF">DJ90_1953</name>
    <name evidence="10" type="ORF">GNQ08_14665</name>
</gene>
<dbReference type="STRING" id="44252.DJ90_1953"/>
<evidence type="ECO:0000256" key="1">
    <source>
        <dbReference type="ARBA" id="ARBA00004651"/>
    </source>
</evidence>